<protein>
    <submittedName>
        <fullName evidence="2">Metal transporter CNNM4</fullName>
    </submittedName>
</protein>
<gene>
    <name evidence="2" type="ORF">SCF082_LOCUS27735</name>
</gene>
<dbReference type="InterPro" id="IPR036259">
    <property type="entry name" value="MFS_trans_sf"/>
</dbReference>
<organism evidence="2 3">
    <name type="scientific">Durusdinium trenchii</name>
    <dbReference type="NCBI Taxonomy" id="1381693"/>
    <lineage>
        <taxon>Eukaryota</taxon>
        <taxon>Sar</taxon>
        <taxon>Alveolata</taxon>
        <taxon>Dinophyceae</taxon>
        <taxon>Suessiales</taxon>
        <taxon>Symbiodiniaceae</taxon>
        <taxon>Durusdinium</taxon>
    </lineage>
</organism>
<keyword evidence="1" id="KW-0472">Membrane</keyword>
<sequence>MSAAPTPSLQKDANDAPKGVPQDTLNIVLTAILLMLVITGCCWWLAFLPEDSYSCPIGMSDAPVRFYNLTMAVGASSLMIWHYLDPDALKVRYTVLGRPEFPVLHREFLGVQRWSTFTSWSNLSCTMFLCSAAILGFCGPEPPKALCMVNQVFWELTFPLAFFVNIVVSFVLIPQIKKMRDWQKLKRMLRLKPQLLHNGLAIAGAVEAMLATPPMKLSHFPVLVLFGSMYIVFAWYFFHQTGIFHYMFLDNRFKYEPLALVLLLILLAVIYFAGSVALNYAADSWPARLAIVVAALGTCTFGPGKVDPEDGSSASLLAS</sequence>
<dbReference type="SUPFAM" id="SSF103473">
    <property type="entry name" value="MFS general substrate transporter"/>
    <property type="match status" value="1"/>
</dbReference>
<keyword evidence="1" id="KW-1133">Transmembrane helix</keyword>
<feature type="transmembrane region" description="Helical" evidence="1">
    <location>
        <begin position="218"/>
        <end position="238"/>
    </location>
</feature>
<accession>A0ABP0MFH7</accession>
<evidence type="ECO:0000256" key="1">
    <source>
        <dbReference type="SAM" id="Phobius"/>
    </source>
</evidence>
<name>A0ABP0MFH7_9DINO</name>
<feature type="transmembrane region" description="Helical" evidence="1">
    <location>
        <begin position="195"/>
        <end position="212"/>
    </location>
</feature>
<feature type="transmembrane region" description="Helical" evidence="1">
    <location>
        <begin position="114"/>
        <end position="136"/>
    </location>
</feature>
<keyword evidence="3" id="KW-1185">Reference proteome</keyword>
<reference evidence="2 3" key="1">
    <citation type="submission" date="2024-02" db="EMBL/GenBank/DDBJ databases">
        <authorList>
            <person name="Chen Y."/>
            <person name="Shah S."/>
            <person name="Dougan E. K."/>
            <person name="Thang M."/>
            <person name="Chan C."/>
        </authorList>
    </citation>
    <scope>NUCLEOTIDE SEQUENCE [LARGE SCALE GENOMIC DNA]</scope>
</reference>
<feature type="transmembrane region" description="Helical" evidence="1">
    <location>
        <begin position="258"/>
        <end position="282"/>
    </location>
</feature>
<proteinExistence type="predicted"/>
<keyword evidence="1" id="KW-0812">Transmembrane</keyword>
<feature type="transmembrane region" description="Helical" evidence="1">
    <location>
        <begin position="27"/>
        <end position="46"/>
    </location>
</feature>
<dbReference type="Proteomes" id="UP001642464">
    <property type="component" value="Unassembled WGS sequence"/>
</dbReference>
<feature type="transmembrane region" description="Helical" evidence="1">
    <location>
        <begin position="66"/>
        <end position="84"/>
    </location>
</feature>
<comment type="caution">
    <text evidence="2">The sequence shown here is derived from an EMBL/GenBank/DDBJ whole genome shotgun (WGS) entry which is preliminary data.</text>
</comment>
<feature type="transmembrane region" description="Helical" evidence="1">
    <location>
        <begin position="156"/>
        <end position="174"/>
    </location>
</feature>
<evidence type="ECO:0000313" key="3">
    <source>
        <dbReference type="Proteomes" id="UP001642464"/>
    </source>
</evidence>
<dbReference type="EMBL" id="CAXAMM010021602">
    <property type="protein sequence ID" value="CAK9050218.1"/>
    <property type="molecule type" value="Genomic_DNA"/>
</dbReference>
<evidence type="ECO:0000313" key="2">
    <source>
        <dbReference type="EMBL" id="CAK9050218.1"/>
    </source>
</evidence>